<evidence type="ECO:0000259" key="7">
    <source>
        <dbReference type="Pfam" id="PF02601"/>
    </source>
</evidence>
<comment type="function">
    <text evidence="5">Bidirectionally degrades single-stranded DNA into large acid-insoluble oligonucleotides, which are then degraded further into small acid-soluble oligonucleotides.</text>
</comment>
<evidence type="ECO:0000256" key="4">
    <source>
        <dbReference type="ARBA" id="ARBA00022839"/>
    </source>
</evidence>
<keyword evidence="1 5" id="KW-0963">Cytoplasm</keyword>
<keyword evidence="10" id="KW-1185">Reference proteome</keyword>
<dbReference type="Pfam" id="PF02601">
    <property type="entry name" value="Exonuc_VII_L"/>
    <property type="match status" value="1"/>
</dbReference>
<keyword evidence="3 5" id="KW-0378">Hydrolase</keyword>
<dbReference type="PANTHER" id="PTHR30008">
    <property type="entry name" value="EXODEOXYRIBONUCLEASE 7 LARGE SUBUNIT"/>
    <property type="match status" value="1"/>
</dbReference>
<dbReference type="GO" id="GO:0008855">
    <property type="term" value="F:exodeoxyribonuclease VII activity"/>
    <property type="evidence" value="ECO:0007669"/>
    <property type="project" value="UniProtKB-EC"/>
</dbReference>
<feature type="domain" description="OB-fold nucleic acid binding" evidence="8">
    <location>
        <begin position="8"/>
        <end position="102"/>
    </location>
</feature>
<sequence>MSNRKFVTVTALTKYIKRKFDVDPHLQDIWIKGELSNVKIHSRGHMYFTLKDEGAKIQAVMFYSDFRLLKFRPEDGMKVLVRGRISVFEPSGTYQVTVKEMQPDGIGSLYLAYEELKRKLEKEGLFDPKYKKPIPTYPSNVGVITSPTGAAIRDILSTIKRRYPLCNVILLPALVQGVEASHSIAKQIRKANELGMLDVLIVGRGGGSIEELWAFNEEIVAREIFHSKVPIISAVGHETDYTIADFVADLRAPTPTGAAELAVPHYADLIERTKQRQARIMKIFKDRLKYEKERLKSLQKSYAFKYPKQLYEQKEQLLDHLLDRFMREGKRYMTRKKDHYETFQNRLLQQHPNDQVKRLKEHYFQVKRTLIREMNILLHQKQSQFDTQVSKLNALSPLKVMERGYSLVYNENNIVKSVKQINPNDTIEVHLQDGKLKCEVKGIEERSM</sequence>
<comment type="similarity">
    <text evidence="5 6">Belongs to the XseA family.</text>
</comment>
<comment type="subcellular location">
    <subcellularLocation>
        <location evidence="5 6">Cytoplasm</location>
    </subcellularLocation>
</comment>
<evidence type="ECO:0000256" key="3">
    <source>
        <dbReference type="ARBA" id="ARBA00022801"/>
    </source>
</evidence>
<dbReference type="Pfam" id="PF13742">
    <property type="entry name" value="tRNA_anti_2"/>
    <property type="match status" value="1"/>
</dbReference>
<dbReference type="EC" id="3.1.11.6" evidence="5"/>
<evidence type="ECO:0000256" key="2">
    <source>
        <dbReference type="ARBA" id="ARBA00022722"/>
    </source>
</evidence>
<dbReference type="RefSeq" id="WP_419151167.1">
    <property type="nucleotide sequence ID" value="NZ_JAUSTR010000001.1"/>
</dbReference>
<keyword evidence="2 5" id="KW-0540">Nuclease</keyword>
<dbReference type="EMBL" id="JAUSTR010000001">
    <property type="protein sequence ID" value="MDQ0161398.1"/>
    <property type="molecule type" value="Genomic_DNA"/>
</dbReference>
<dbReference type="HAMAP" id="MF_00378">
    <property type="entry name" value="Exonuc_7_L"/>
    <property type="match status" value="1"/>
</dbReference>
<evidence type="ECO:0000256" key="6">
    <source>
        <dbReference type="RuleBase" id="RU004355"/>
    </source>
</evidence>
<dbReference type="InterPro" id="IPR025824">
    <property type="entry name" value="OB-fold_nuc-bd_dom"/>
</dbReference>
<evidence type="ECO:0000313" key="10">
    <source>
        <dbReference type="Proteomes" id="UP001225646"/>
    </source>
</evidence>
<comment type="caution">
    <text evidence="9">The sequence shown here is derived from an EMBL/GenBank/DDBJ whole genome shotgun (WGS) entry which is preliminary data.</text>
</comment>
<proteinExistence type="inferred from homology"/>
<dbReference type="NCBIfam" id="TIGR00237">
    <property type="entry name" value="xseA"/>
    <property type="match status" value="1"/>
</dbReference>
<evidence type="ECO:0000256" key="1">
    <source>
        <dbReference type="ARBA" id="ARBA00022490"/>
    </source>
</evidence>
<feature type="domain" description="Exonuclease VII large subunit C-terminal" evidence="7">
    <location>
        <begin position="125"/>
        <end position="439"/>
    </location>
</feature>
<dbReference type="CDD" id="cd04489">
    <property type="entry name" value="ExoVII_LU_OBF"/>
    <property type="match status" value="1"/>
</dbReference>
<organism evidence="9 10">
    <name type="scientific">Aeribacillus alveayuensis</name>
    <dbReference type="NCBI Taxonomy" id="279215"/>
    <lineage>
        <taxon>Bacteria</taxon>
        <taxon>Bacillati</taxon>
        <taxon>Bacillota</taxon>
        <taxon>Bacilli</taxon>
        <taxon>Bacillales</taxon>
        <taxon>Bacillaceae</taxon>
        <taxon>Aeribacillus</taxon>
    </lineage>
</organism>
<name>A0ABT9VK91_9BACI</name>
<accession>A0ABT9VK91</accession>
<evidence type="ECO:0000256" key="5">
    <source>
        <dbReference type="HAMAP-Rule" id="MF_00378"/>
    </source>
</evidence>
<evidence type="ECO:0000313" key="9">
    <source>
        <dbReference type="EMBL" id="MDQ0161398.1"/>
    </source>
</evidence>
<comment type="subunit">
    <text evidence="5">Heterooligomer composed of large and small subunits.</text>
</comment>
<dbReference type="Proteomes" id="UP001225646">
    <property type="component" value="Unassembled WGS sequence"/>
</dbReference>
<evidence type="ECO:0000259" key="8">
    <source>
        <dbReference type="Pfam" id="PF13742"/>
    </source>
</evidence>
<dbReference type="InterPro" id="IPR020579">
    <property type="entry name" value="Exonuc_VII_lsu_C"/>
</dbReference>
<dbReference type="PANTHER" id="PTHR30008:SF0">
    <property type="entry name" value="EXODEOXYRIBONUCLEASE 7 LARGE SUBUNIT"/>
    <property type="match status" value="1"/>
</dbReference>
<gene>
    <name evidence="5" type="primary">xseA</name>
    <name evidence="9" type="ORF">J2S06_000468</name>
</gene>
<keyword evidence="4 5" id="KW-0269">Exonuclease</keyword>
<comment type="catalytic activity">
    <reaction evidence="5 6">
        <text>Exonucleolytic cleavage in either 5'- to 3'- or 3'- to 5'-direction to yield nucleoside 5'-phosphates.</text>
        <dbReference type="EC" id="3.1.11.6"/>
    </reaction>
</comment>
<dbReference type="InterPro" id="IPR003753">
    <property type="entry name" value="Exonuc_VII_L"/>
</dbReference>
<reference evidence="9 10" key="1">
    <citation type="submission" date="2023-07" db="EMBL/GenBank/DDBJ databases">
        <title>Genomic Encyclopedia of Type Strains, Phase IV (KMG-IV): sequencing the most valuable type-strain genomes for metagenomic binning, comparative biology and taxonomic classification.</title>
        <authorList>
            <person name="Goeker M."/>
        </authorList>
    </citation>
    <scope>NUCLEOTIDE SEQUENCE [LARGE SCALE GENOMIC DNA]</scope>
    <source>
        <strain evidence="9 10">DSM 19092</strain>
    </source>
</reference>
<protein>
    <recommendedName>
        <fullName evidence="5">Exodeoxyribonuclease 7 large subunit</fullName>
        <ecNumber evidence="5">3.1.11.6</ecNumber>
    </recommendedName>
    <alternativeName>
        <fullName evidence="5">Exodeoxyribonuclease VII large subunit</fullName>
        <shortName evidence="5">Exonuclease VII large subunit</shortName>
    </alternativeName>
</protein>